<dbReference type="GO" id="GO:0005886">
    <property type="term" value="C:plasma membrane"/>
    <property type="evidence" value="ECO:0007669"/>
    <property type="project" value="UniProtKB-SubCell"/>
</dbReference>
<comment type="subcellular location">
    <subcellularLocation>
        <location evidence="5">Cell membrane</location>
        <topology evidence="5">Multi-pass membrane protein</topology>
    </subcellularLocation>
    <subcellularLocation>
        <location evidence="1">Membrane</location>
        <topology evidence="1">Multi-pass membrane protein</topology>
    </subcellularLocation>
</comment>
<protein>
    <recommendedName>
        <fullName evidence="5">Probable membrane transporter protein</fullName>
    </recommendedName>
</protein>
<feature type="transmembrane region" description="Helical" evidence="5">
    <location>
        <begin position="177"/>
        <end position="200"/>
    </location>
</feature>
<dbReference type="EMBL" id="BJXN01000003">
    <property type="protein sequence ID" value="GEM89097.1"/>
    <property type="molecule type" value="Genomic_DNA"/>
</dbReference>
<evidence type="ECO:0000313" key="6">
    <source>
        <dbReference type="EMBL" id="GEM89097.1"/>
    </source>
</evidence>
<keyword evidence="4 5" id="KW-0472">Membrane</keyword>
<name>A0A511RJ32_9DEIN</name>
<evidence type="ECO:0000313" key="7">
    <source>
        <dbReference type="Proteomes" id="UP000321827"/>
    </source>
</evidence>
<feature type="transmembrane region" description="Helical" evidence="5">
    <location>
        <begin position="46"/>
        <end position="64"/>
    </location>
</feature>
<evidence type="ECO:0000256" key="4">
    <source>
        <dbReference type="ARBA" id="ARBA00023136"/>
    </source>
</evidence>
<feature type="transmembrane region" description="Helical" evidence="5">
    <location>
        <begin position="207"/>
        <end position="225"/>
    </location>
</feature>
<evidence type="ECO:0000256" key="5">
    <source>
        <dbReference type="RuleBase" id="RU363041"/>
    </source>
</evidence>
<feature type="transmembrane region" description="Helical" evidence="5">
    <location>
        <begin position="105"/>
        <end position="125"/>
    </location>
</feature>
<dbReference type="Pfam" id="PF01925">
    <property type="entry name" value="TauE"/>
    <property type="match status" value="1"/>
</dbReference>
<proteinExistence type="inferred from homology"/>
<reference evidence="6 7" key="1">
    <citation type="submission" date="2019-07" db="EMBL/GenBank/DDBJ databases">
        <title>Whole genome shotgun sequence of Oceanithermus desulfurans NBRC 100063.</title>
        <authorList>
            <person name="Hosoyama A."/>
            <person name="Uohara A."/>
            <person name="Ohji S."/>
            <person name="Ichikawa N."/>
        </authorList>
    </citation>
    <scope>NUCLEOTIDE SEQUENCE [LARGE SCALE GENOMIC DNA]</scope>
    <source>
        <strain evidence="6 7">NBRC 100063</strain>
    </source>
</reference>
<feature type="transmembrane region" description="Helical" evidence="5">
    <location>
        <begin position="80"/>
        <end position="99"/>
    </location>
</feature>
<accession>A0A511RJ32</accession>
<sequence>MLISWSVLLWIALIVGFVTSSLRIWIDRVFVTLLLLTMGHLPIDAAVRVNLLVLLLAALSHGLIRREGWLWGAFGRFPSWEGWAAVLGGLVGGALGRVWAQGLTAGVLVGVLGAYAIAMGLRLLLVKPGEGKPAPEHPGWIAPIALGAGLFTGLISAGGKPFAVPLYNWAVGHKLPVAYAIGTFGAIAAAVGAVLAGYAYGPGFSGSTWATALAIWFGVSLVAWLTDRIWSPRLMKVTALLVAVVLIAIGVKFLVQVS</sequence>
<evidence type="ECO:0000256" key="1">
    <source>
        <dbReference type="ARBA" id="ARBA00004141"/>
    </source>
</evidence>
<dbReference type="AlphaFoldDB" id="A0A511RJ32"/>
<keyword evidence="3 5" id="KW-1133">Transmembrane helix</keyword>
<feature type="transmembrane region" description="Helical" evidence="5">
    <location>
        <begin position="7"/>
        <end position="26"/>
    </location>
</feature>
<comment type="caution">
    <text evidence="6">The sequence shown here is derived from an EMBL/GenBank/DDBJ whole genome shotgun (WGS) entry which is preliminary data.</text>
</comment>
<comment type="similarity">
    <text evidence="5">Belongs to the 4-toluene sulfonate uptake permease (TSUP) (TC 2.A.102) family.</text>
</comment>
<dbReference type="RefSeq" id="WP_183677579.1">
    <property type="nucleotide sequence ID" value="NZ_BJXN01000003.1"/>
</dbReference>
<feature type="transmembrane region" description="Helical" evidence="5">
    <location>
        <begin position="237"/>
        <end position="255"/>
    </location>
</feature>
<evidence type="ECO:0000256" key="3">
    <source>
        <dbReference type="ARBA" id="ARBA00022989"/>
    </source>
</evidence>
<gene>
    <name evidence="6" type="ORF">ODE01S_05310</name>
</gene>
<dbReference type="InterPro" id="IPR002781">
    <property type="entry name" value="TM_pro_TauE-like"/>
</dbReference>
<evidence type="ECO:0000256" key="2">
    <source>
        <dbReference type="ARBA" id="ARBA00022692"/>
    </source>
</evidence>
<keyword evidence="2 5" id="KW-0812">Transmembrane</keyword>
<organism evidence="6 7">
    <name type="scientific">Oceanithermus desulfurans NBRC 100063</name>
    <dbReference type="NCBI Taxonomy" id="1227550"/>
    <lineage>
        <taxon>Bacteria</taxon>
        <taxon>Thermotogati</taxon>
        <taxon>Deinococcota</taxon>
        <taxon>Deinococci</taxon>
        <taxon>Thermales</taxon>
        <taxon>Thermaceae</taxon>
        <taxon>Oceanithermus</taxon>
    </lineage>
</organism>
<dbReference type="Proteomes" id="UP000321827">
    <property type="component" value="Unassembled WGS sequence"/>
</dbReference>
<feature type="transmembrane region" description="Helical" evidence="5">
    <location>
        <begin position="137"/>
        <end position="157"/>
    </location>
</feature>
<keyword evidence="5" id="KW-1003">Cell membrane</keyword>